<reference evidence="4" key="1">
    <citation type="submission" date="2019-10" db="EMBL/GenBank/DDBJ databases">
        <title>Conservation and host-specific expression of non-tandemly repeated heterogenous ribosome RNA gene in arbuscular mycorrhizal fungi.</title>
        <authorList>
            <person name="Maeda T."/>
            <person name="Kobayashi Y."/>
            <person name="Nakagawa T."/>
            <person name="Ezawa T."/>
            <person name="Yamaguchi K."/>
            <person name="Bino T."/>
            <person name="Nishimoto Y."/>
            <person name="Shigenobu S."/>
            <person name="Kawaguchi M."/>
        </authorList>
    </citation>
    <scope>NUCLEOTIDE SEQUENCE</scope>
    <source>
        <strain evidence="4">HR1</strain>
    </source>
</reference>
<keyword evidence="1" id="KW-0862">Zinc</keyword>
<feature type="compositionally biased region" description="Basic and acidic residues" evidence="2">
    <location>
        <begin position="121"/>
        <end position="130"/>
    </location>
</feature>
<dbReference type="InterPro" id="IPR018289">
    <property type="entry name" value="MULE_transposase_dom"/>
</dbReference>
<proteinExistence type="predicted"/>
<organism evidence="4 5">
    <name type="scientific">Rhizophagus clarus</name>
    <dbReference type="NCBI Taxonomy" id="94130"/>
    <lineage>
        <taxon>Eukaryota</taxon>
        <taxon>Fungi</taxon>
        <taxon>Fungi incertae sedis</taxon>
        <taxon>Mucoromycota</taxon>
        <taxon>Glomeromycotina</taxon>
        <taxon>Glomeromycetes</taxon>
        <taxon>Glomerales</taxon>
        <taxon>Glomeraceae</taxon>
        <taxon>Rhizophagus</taxon>
    </lineage>
</organism>
<dbReference type="PANTHER" id="PTHR47718">
    <property type="entry name" value="OS01G0519700 PROTEIN"/>
    <property type="match status" value="1"/>
</dbReference>
<dbReference type="Pfam" id="PF10551">
    <property type="entry name" value="MULE"/>
    <property type="match status" value="1"/>
</dbReference>
<comment type="caution">
    <text evidence="4">The sequence shown here is derived from an EMBL/GenBank/DDBJ whole genome shotgun (WGS) entry which is preliminary data.</text>
</comment>
<dbReference type="Pfam" id="PF03101">
    <property type="entry name" value="FAR1"/>
    <property type="match status" value="1"/>
</dbReference>
<gene>
    <name evidence="4" type="ORF">RCL2_001997500</name>
</gene>
<evidence type="ECO:0000256" key="1">
    <source>
        <dbReference type="PROSITE-ProRule" id="PRU00325"/>
    </source>
</evidence>
<feature type="region of interest" description="Disordered" evidence="2">
    <location>
        <begin position="864"/>
        <end position="888"/>
    </location>
</feature>
<keyword evidence="1" id="KW-0863">Zinc-finger</keyword>
<dbReference type="EMBL" id="BLAL01000223">
    <property type="protein sequence ID" value="GES93221.1"/>
    <property type="molecule type" value="Genomic_DNA"/>
</dbReference>
<dbReference type="OrthoDB" id="2348750at2759"/>
<dbReference type="AlphaFoldDB" id="A0A8H3LVK4"/>
<protein>
    <submittedName>
        <fullName evidence="4">Protein FAR1-related sequence 5-like</fullName>
    </submittedName>
</protein>
<dbReference type="PANTHER" id="PTHR47718:SF6">
    <property type="entry name" value="PROTEIN FAR1-RELATED SEQUENCE"/>
    <property type="match status" value="1"/>
</dbReference>
<name>A0A8H3LVK4_9GLOM</name>
<dbReference type="GO" id="GO:0008270">
    <property type="term" value="F:zinc ion binding"/>
    <property type="evidence" value="ECO:0007669"/>
    <property type="project" value="UniProtKB-KW"/>
</dbReference>
<keyword evidence="1" id="KW-0479">Metal-binding</keyword>
<evidence type="ECO:0000313" key="5">
    <source>
        <dbReference type="Proteomes" id="UP000615446"/>
    </source>
</evidence>
<feature type="region of interest" description="Disordered" evidence="2">
    <location>
        <begin position="121"/>
        <end position="143"/>
    </location>
</feature>
<accession>A0A8H3LVK4</accession>
<feature type="compositionally biased region" description="Acidic residues" evidence="2">
    <location>
        <begin position="131"/>
        <end position="140"/>
    </location>
</feature>
<feature type="domain" description="SWIM-type" evidence="3">
    <location>
        <begin position="699"/>
        <end position="733"/>
    </location>
</feature>
<evidence type="ECO:0000313" key="4">
    <source>
        <dbReference type="EMBL" id="GES93221.1"/>
    </source>
</evidence>
<dbReference type="PROSITE" id="PS50966">
    <property type="entry name" value="ZF_SWIM"/>
    <property type="match status" value="1"/>
</dbReference>
<dbReference type="InterPro" id="IPR007527">
    <property type="entry name" value="Znf_SWIM"/>
</dbReference>
<evidence type="ECO:0000256" key="2">
    <source>
        <dbReference type="SAM" id="MobiDB-lite"/>
    </source>
</evidence>
<evidence type="ECO:0000259" key="3">
    <source>
        <dbReference type="PROSITE" id="PS50966"/>
    </source>
</evidence>
<dbReference type="InterPro" id="IPR004330">
    <property type="entry name" value="FAR1_DNA_bnd_dom"/>
</dbReference>
<sequence length="925" mass="108664">MENITNFPYDALYNNSDLLFNSYYDSSYNDSELSFNSYHNSLYDSFNPMLNFSYDFSNPFLKNHEIDNKIQIENECIVKDHQKENNSNIQIENKSIDIIEDYMSDYQEENNNEMQIVEMENHSEDHSSKEYDDDSEYEKEEENRSLKLNKGMKFETWELAESYLDEYAKQQGFCFRRIRRTLDPSDNTIVRRRTYECTHGQTHEPQKNILEEDRRERDSEMIGCPWHINLSFPKFSNGVQINSVIGEHNHEMNPLISEIAPRFRKLTDKMLEKIKFWTIQGRMGLSTQYNLLVALFPDKVINKKDLSNAIQQFKKQAKPSKNDACQMLTELYLKKDEDPRWIIKPRFDVGERRLNSLFWMSPDQINAYGKYNDIVIINTTSKTNQFDMILMLVIVVDNNFRNLIVAAAIIEDETEATFSWLLQELKNSCDVTPITLYSDADPALISAVKKNYLETHHFHCIFHIELNLRKKLKGKLHDQFEPFHAKFLAMRNSLCPKKFETEWKKLINEFPACKQYLTKVLYPCKNSWASFAINRNFTAGIQSTQRVEVTNRIVKEKLNRSSCLTDVVGEIQRIFDQQSKKAIISECKNEIPTRGIPSIMDEYFPNLDKILREYLIPQILQKQRDQMAQSLCYDTVLIEDWKPLLGITDDSYQQEIAREDDYDQPQSLFSLLVENIPHNNILQVWKVTRHRGQKSEPQYIVLLNDGSHLCTCLWLINRGVICRHFFQVMSYSANAQFHISLIPQRWYNNNKYNFEQHEKNILVSFHIGENELGDESEHPLSQLSFQHLMNFRQTSNVVQVQGPKQKYGFGMGYAKKALDLAIRTDKVDEFVDQVKCFIENTKAELSEQQENVISMHIGDPLKVQHKGRQPNRYKSCGEPQRKKSKHIQDITNITNKNCEEVVESQVDKKRERHCKKCGQPGHYAP</sequence>
<dbReference type="Proteomes" id="UP000615446">
    <property type="component" value="Unassembled WGS sequence"/>
</dbReference>